<keyword evidence="4" id="KW-1185">Reference proteome</keyword>
<name>A0A7W9EVN9_9SPHN</name>
<evidence type="ECO:0000313" key="4">
    <source>
        <dbReference type="Proteomes" id="UP000546200"/>
    </source>
</evidence>
<feature type="domain" description="CHAD" evidence="2">
    <location>
        <begin position="217"/>
        <end position="486"/>
    </location>
</feature>
<proteinExistence type="predicted"/>
<dbReference type="Pfam" id="PF01928">
    <property type="entry name" value="CYTH"/>
    <property type="match status" value="1"/>
</dbReference>
<dbReference type="SUPFAM" id="SSF55154">
    <property type="entry name" value="CYTH-like phosphatases"/>
    <property type="match status" value="1"/>
</dbReference>
<dbReference type="InterPro" id="IPR033469">
    <property type="entry name" value="CYTH-like_dom_sf"/>
</dbReference>
<dbReference type="InterPro" id="IPR007899">
    <property type="entry name" value="CHAD_dom"/>
</dbReference>
<evidence type="ECO:0000259" key="2">
    <source>
        <dbReference type="PROSITE" id="PS51708"/>
    </source>
</evidence>
<dbReference type="GO" id="GO:0046872">
    <property type="term" value="F:metal ion binding"/>
    <property type="evidence" value="ECO:0007669"/>
    <property type="project" value="TreeGrafter"/>
</dbReference>
<feature type="domain" description="CYTH" evidence="1">
    <location>
        <begin position="6"/>
        <end position="202"/>
    </location>
</feature>
<dbReference type="AlphaFoldDB" id="A0A7W9EVN9"/>
<dbReference type="Proteomes" id="UP000546200">
    <property type="component" value="Unassembled WGS sequence"/>
</dbReference>
<dbReference type="Gene3D" id="2.40.320.10">
    <property type="entry name" value="Hypothetical Protein Pfu-838710-001"/>
    <property type="match status" value="1"/>
</dbReference>
<dbReference type="InterPro" id="IPR023577">
    <property type="entry name" value="CYTH_domain"/>
</dbReference>
<evidence type="ECO:0000313" key="3">
    <source>
        <dbReference type="EMBL" id="MBB5716524.1"/>
    </source>
</evidence>
<dbReference type="Pfam" id="PF05235">
    <property type="entry name" value="CHAD"/>
    <property type="match status" value="1"/>
</dbReference>
<dbReference type="PANTHER" id="PTHR39569:SF1">
    <property type="entry name" value="INORGANIC TRIPHOSPHATASE"/>
    <property type="match status" value="1"/>
</dbReference>
<protein>
    <submittedName>
        <fullName evidence="3">Inorganic triphosphatase YgiF</fullName>
    </submittedName>
</protein>
<comment type="caution">
    <text evidence="3">The sequence shown here is derived from an EMBL/GenBank/DDBJ whole genome shotgun (WGS) entry which is preliminary data.</text>
</comment>
<dbReference type="GO" id="GO:0050355">
    <property type="term" value="F:inorganic triphosphate phosphatase activity"/>
    <property type="evidence" value="ECO:0007669"/>
    <property type="project" value="InterPro"/>
</dbReference>
<evidence type="ECO:0000259" key="1">
    <source>
        <dbReference type="PROSITE" id="PS51707"/>
    </source>
</evidence>
<dbReference type="EMBL" id="JACIJK010000011">
    <property type="protein sequence ID" value="MBB5716524.1"/>
    <property type="molecule type" value="Genomic_DNA"/>
</dbReference>
<dbReference type="InterPro" id="IPR039013">
    <property type="entry name" value="YgiF"/>
</dbReference>
<dbReference type="SMART" id="SM01118">
    <property type="entry name" value="CYTH"/>
    <property type="match status" value="1"/>
</dbReference>
<organism evidence="3 4">
    <name type="scientific">Sphingomonas aerophila</name>
    <dbReference type="NCBI Taxonomy" id="1344948"/>
    <lineage>
        <taxon>Bacteria</taxon>
        <taxon>Pseudomonadati</taxon>
        <taxon>Pseudomonadota</taxon>
        <taxon>Alphaproteobacteria</taxon>
        <taxon>Sphingomonadales</taxon>
        <taxon>Sphingomonadaceae</taxon>
        <taxon>Sphingomonas</taxon>
    </lineage>
</organism>
<reference evidence="3 4" key="1">
    <citation type="submission" date="2020-08" db="EMBL/GenBank/DDBJ databases">
        <title>Genomic Encyclopedia of Type Strains, Phase IV (KMG-IV): sequencing the most valuable type-strain genomes for metagenomic binning, comparative biology and taxonomic classification.</title>
        <authorList>
            <person name="Goeker M."/>
        </authorList>
    </citation>
    <scope>NUCLEOTIDE SEQUENCE [LARGE SCALE GENOMIC DNA]</scope>
    <source>
        <strain evidence="3 4">DSM 100044</strain>
    </source>
</reference>
<dbReference type="PANTHER" id="PTHR39569">
    <property type="entry name" value="INORGANIC TRIPHOSPHATASE"/>
    <property type="match status" value="1"/>
</dbReference>
<dbReference type="PROSITE" id="PS51708">
    <property type="entry name" value="CHAD"/>
    <property type="match status" value="1"/>
</dbReference>
<sequence length="486" mass="53340">MSAGEDVEVELKLDLPTGNLNDFAASRALSGIAAQDRGLFATYFDTPGQDLRAAGASLRVRRTGEQYVQTIKANASSAVGMFARSEWEHDVAGPAPELDAASPLHALISGDVLAHIIPVFTVAVARRQWNVEHGGAIIEIVADVGAVSAAGRSTAVSEVELELKRGRPAALFGLARDLGRDLPLRVGVLTKGQRGYRLLETVSAASVKAERLTLRSDATAAEAFASIADACLRQFRLNEDILRRDPQAAALHQARVALRRLRSALSLFKPILADAKFEHLAGELRWLAGSLGEARDLDVLVARVGDEPDEAIVAAHRIAYSEALAALDSQRARDLFLDLVEWAILGEWRTQPVKPETVNERADLFAAQVLGRLRRRLKRRGRDLTRLDDAERHRVRILGKKLRYAAGFFESLYAGKEARQRFRAFLKRVEALQDHLGELNDVATAPALVARVGLKVNDFSPPGHRGSFLAKAERAYRKWVDAKPFW</sequence>
<dbReference type="PROSITE" id="PS51707">
    <property type="entry name" value="CYTH"/>
    <property type="match status" value="1"/>
</dbReference>
<gene>
    <name evidence="3" type="ORF">FHS94_003390</name>
</gene>
<dbReference type="InterPro" id="IPR038186">
    <property type="entry name" value="CHAD_dom_sf"/>
</dbReference>
<accession>A0A7W9EVN9</accession>
<dbReference type="Gene3D" id="1.40.20.10">
    <property type="entry name" value="CHAD domain"/>
    <property type="match status" value="1"/>
</dbReference>
<dbReference type="SMART" id="SM00880">
    <property type="entry name" value="CHAD"/>
    <property type="match status" value="1"/>
</dbReference>
<dbReference type="RefSeq" id="WP_184059869.1">
    <property type="nucleotide sequence ID" value="NZ_JACIJK010000011.1"/>
</dbReference>
<dbReference type="CDD" id="cd07756">
    <property type="entry name" value="CYTH-like_Pase_CHAD"/>
    <property type="match status" value="1"/>
</dbReference>